<evidence type="ECO:0000256" key="7">
    <source>
        <dbReference type="SAM" id="Phobius"/>
    </source>
</evidence>
<sequence>MITESITSTPVDRGQLGRRAARGALVTVGAQGVKIVLQVLGVVVLARLLSPGDYGLVAMVTAIIGVAEIFRDFGLSSAAVQAKTLSKAQRDNLFWINTGAGGFLTVVVFFGAPLVALLYGRDELVGLTQVLAFIFVLNGMGTQFRADLDRRMKFGNLAVVDVVAPALALGVAIVAALEGAGFWALAVQQIATAVVLLTGNAISAGWLPGRPRRAPMKPLFNFGWQLAGSQFIGYLGNNIDSLTIGLRFDATALGLYNRAFQLLMTPLGQLRAPTTKVALPVLSRLREDKSASDRYIQRGQAALGLTLVAGLGLVIGAAQPIAEVFLGSQWTDVVPILRLLAAAGAFQSLAYVGLWIYMSHGLTKELLQYTLISVTIKVACILTGSLWGVVGVAWGYALAPALAWPLSFWWLSRKSFVDVKPLFIGAGRVMLLTTLLAAGSWWATWLSRDLPAWAQLLVATGAAGVVYALVVLVLAPLRRDVLSVVAIARTASRRSAR</sequence>
<feature type="transmembrane region" description="Helical" evidence="7">
    <location>
        <begin position="334"/>
        <end position="357"/>
    </location>
</feature>
<reference evidence="9" key="1">
    <citation type="submission" date="2016-10" db="EMBL/GenBank/DDBJ databases">
        <authorList>
            <person name="Varghese N."/>
            <person name="Submissions S."/>
        </authorList>
    </citation>
    <scope>NUCLEOTIDE SEQUENCE [LARGE SCALE GENOMIC DNA]</scope>
    <source>
        <strain evidence="9">DSM 21743</strain>
    </source>
</reference>
<proteinExistence type="inferred from homology"/>
<evidence type="ECO:0000256" key="6">
    <source>
        <dbReference type="ARBA" id="ARBA00023136"/>
    </source>
</evidence>
<feature type="transmembrane region" description="Helical" evidence="7">
    <location>
        <begin position="23"/>
        <end position="48"/>
    </location>
</feature>
<evidence type="ECO:0000256" key="1">
    <source>
        <dbReference type="ARBA" id="ARBA00004651"/>
    </source>
</evidence>
<comment type="subcellular location">
    <subcellularLocation>
        <location evidence="1">Cell membrane</location>
        <topology evidence="1">Multi-pass membrane protein</topology>
    </subcellularLocation>
</comment>
<keyword evidence="5 7" id="KW-1133">Transmembrane helix</keyword>
<evidence type="ECO:0000256" key="2">
    <source>
        <dbReference type="ARBA" id="ARBA00007430"/>
    </source>
</evidence>
<keyword evidence="9" id="KW-1185">Reference proteome</keyword>
<dbReference type="CDD" id="cd13127">
    <property type="entry name" value="MATE_tuaB_like"/>
    <property type="match status" value="1"/>
</dbReference>
<dbReference type="Proteomes" id="UP000198825">
    <property type="component" value="Chromosome I"/>
</dbReference>
<dbReference type="EMBL" id="LT629799">
    <property type="protein sequence ID" value="SDV04360.1"/>
    <property type="molecule type" value="Genomic_DNA"/>
</dbReference>
<feature type="transmembrane region" description="Helical" evidence="7">
    <location>
        <begin position="301"/>
        <end position="322"/>
    </location>
</feature>
<evidence type="ECO:0000256" key="5">
    <source>
        <dbReference type="ARBA" id="ARBA00022989"/>
    </source>
</evidence>
<dbReference type="STRING" id="546874.SAMN04488544_3961"/>
<keyword evidence="3" id="KW-1003">Cell membrane</keyword>
<feature type="transmembrane region" description="Helical" evidence="7">
    <location>
        <begin position="124"/>
        <end position="142"/>
    </location>
</feature>
<feature type="transmembrane region" description="Helical" evidence="7">
    <location>
        <begin position="183"/>
        <end position="207"/>
    </location>
</feature>
<feature type="transmembrane region" description="Helical" evidence="7">
    <location>
        <begin position="423"/>
        <end position="446"/>
    </location>
</feature>
<protein>
    <submittedName>
        <fullName evidence="8">Polysaccharide transporter, PST family</fullName>
    </submittedName>
</protein>
<gene>
    <name evidence="8" type="ORF">SAMN04488544_3961</name>
</gene>
<evidence type="ECO:0000256" key="3">
    <source>
        <dbReference type="ARBA" id="ARBA00022475"/>
    </source>
</evidence>
<organism evidence="8 9">
    <name type="scientific">Microlunatus sagamiharensis</name>
    <dbReference type="NCBI Taxonomy" id="546874"/>
    <lineage>
        <taxon>Bacteria</taxon>
        <taxon>Bacillati</taxon>
        <taxon>Actinomycetota</taxon>
        <taxon>Actinomycetes</taxon>
        <taxon>Propionibacteriales</taxon>
        <taxon>Propionibacteriaceae</taxon>
        <taxon>Microlunatus</taxon>
    </lineage>
</organism>
<evidence type="ECO:0000256" key="4">
    <source>
        <dbReference type="ARBA" id="ARBA00022692"/>
    </source>
</evidence>
<comment type="similarity">
    <text evidence="2">Belongs to the polysaccharide synthase family.</text>
</comment>
<dbReference type="InterPro" id="IPR050833">
    <property type="entry name" value="Poly_Biosynth_Transport"/>
</dbReference>
<feature type="transmembrane region" description="Helical" evidence="7">
    <location>
        <begin position="393"/>
        <end position="411"/>
    </location>
</feature>
<feature type="transmembrane region" description="Helical" evidence="7">
    <location>
        <begin position="54"/>
        <end position="73"/>
    </location>
</feature>
<evidence type="ECO:0000313" key="8">
    <source>
        <dbReference type="EMBL" id="SDV04360.1"/>
    </source>
</evidence>
<dbReference type="PANTHER" id="PTHR30250:SF10">
    <property type="entry name" value="LIPOPOLYSACCHARIDE BIOSYNTHESIS PROTEIN WZXC"/>
    <property type="match status" value="1"/>
</dbReference>
<evidence type="ECO:0000313" key="9">
    <source>
        <dbReference type="Proteomes" id="UP000198825"/>
    </source>
</evidence>
<feature type="transmembrane region" description="Helical" evidence="7">
    <location>
        <begin position="154"/>
        <end position="177"/>
    </location>
</feature>
<feature type="transmembrane region" description="Helical" evidence="7">
    <location>
        <begin position="452"/>
        <end position="475"/>
    </location>
</feature>
<dbReference type="AlphaFoldDB" id="A0A1H2NG45"/>
<name>A0A1H2NG45_9ACTN</name>
<feature type="transmembrane region" description="Helical" evidence="7">
    <location>
        <begin position="94"/>
        <end position="118"/>
    </location>
</feature>
<feature type="transmembrane region" description="Helical" evidence="7">
    <location>
        <begin position="369"/>
        <end position="387"/>
    </location>
</feature>
<dbReference type="GO" id="GO:0005886">
    <property type="term" value="C:plasma membrane"/>
    <property type="evidence" value="ECO:0007669"/>
    <property type="project" value="UniProtKB-SubCell"/>
</dbReference>
<keyword evidence="4 7" id="KW-0812">Transmembrane</keyword>
<dbReference type="PANTHER" id="PTHR30250">
    <property type="entry name" value="PST FAMILY PREDICTED COLANIC ACID TRANSPORTER"/>
    <property type="match status" value="1"/>
</dbReference>
<dbReference type="Pfam" id="PF13440">
    <property type="entry name" value="Polysacc_synt_3"/>
    <property type="match status" value="1"/>
</dbReference>
<keyword evidence="6 7" id="KW-0472">Membrane</keyword>
<accession>A0A1H2NG45</accession>